<dbReference type="AlphaFoldDB" id="A0A8C9LX67"/>
<evidence type="ECO:0000313" key="1">
    <source>
        <dbReference type="Ensembl" id="ENSPTEP00000033944.1"/>
    </source>
</evidence>
<dbReference type="Proteomes" id="UP000694416">
    <property type="component" value="Unplaced"/>
</dbReference>
<evidence type="ECO:0000313" key="2">
    <source>
        <dbReference type="Proteomes" id="UP000694416"/>
    </source>
</evidence>
<sequence>MPEGPSVRKFHHLISPFVGQQVVKTGGSSKKLQPAGLQSLWLQDTQMGVSLCYPGWSRTPGLKQSSYLGLQSAGITGMSHCAWPTYTFLHARVVSVFILVPLPPPPCFTFFFLRWSLALSLRLECSGAISAHCK</sequence>
<keyword evidence="2" id="KW-1185">Reference proteome</keyword>
<organism evidence="1 2">
    <name type="scientific">Piliocolobus tephrosceles</name>
    <name type="common">Ugandan red Colobus</name>
    <dbReference type="NCBI Taxonomy" id="591936"/>
    <lineage>
        <taxon>Eukaryota</taxon>
        <taxon>Metazoa</taxon>
        <taxon>Chordata</taxon>
        <taxon>Craniata</taxon>
        <taxon>Vertebrata</taxon>
        <taxon>Euteleostomi</taxon>
        <taxon>Mammalia</taxon>
        <taxon>Eutheria</taxon>
        <taxon>Euarchontoglires</taxon>
        <taxon>Primates</taxon>
        <taxon>Haplorrhini</taxon>
        <taxon>Catarrhini</taxon>
        <taxon>Cercopithecidae</taxon>
        <taxon>Colobinae</taxon>
        <taxon>Piliocolobus</taxon>
    </lineage>
</organism>
<reference evidence="1" key="2">
    <citation type="submission" date="2025-09" db="UniProtKB">
        <authorList>
            <consortium name="Ensembl"/>
        </authorList>
    </citation>
    <scope>IDENTIFICATION</scope>
</reference>
<reference evidence="1" key="1">
    <citation type="submission" date="2025-08" db="UniProtKB">
        <authorList>
            <consortium name="Ensembl"/>
        </authorList>
    </citation>
    <scope>IDENTIFICATION</scope>
</reference>
<protein>
    <submittedName>
        <fullName evidence="1">Nei like DNA glycosylase 2</fullName>
    </submittedName>
</protein>
<dbReference type="PANTHER" id="PTHR12138">
    <property type="entry name" value="PRIMATE-EXPANDED PROTEIN FAMILY"/>
    <property type="match status" value="1"/>
</dbReference>
<name>A0A8C9LX67_9PRIM</name>
<proteinExistence type="predicted"/>
<accession>A0A8C9LX67</accession>
<dbReference type="PANTHER" id="PTHR12138:SF75">
    <property type="entry name" value="SECRETED PROTEIN"/>
    <property type="match status" value="1"/>
</dbReference>
<gene>
    <name evidence="1" type="primary">NEIL2</name>
</gene>
<dbReference type="Ensembl" id="ENSPTET00000046410.1">
    <property type="protein sequence ID" value="ENSPTEP00000033944.1"/>
    <property type="gene ID" value="ENSPTEG00000032291.1"/>
</dbReference>